<comment type="caution">
    <text evidence="2">The sequence shown here is derived from an EMBL/GenBank/DDBJ whole genome shotgun (WGS) entry which is preliminary data.</text>
</comment>
<sequence length="174" mass="19391">MKNVIFILSLALFMSLFFAFGCSNGSNDVSENQIAFDLIASEKTLPDTFHDIAFERKETPHFQYLVKKAVNTSEFEDAWNLYAFQNKMPNVDLKEKDVFFIGVHESGSCSLKIKNMNLSADNKTLNVPLTVPDGACTDDATPRTFVIAIDKKKTKNIENAVIVQSGTETSVPLK</sequence>
<accession>A0A235F9I4</accession>
<dbReference type="EMBL" id="NOII01000003">
    <property type="protein sequence ID" value="OYD57375.1"/>
    <property type="molecule type" value="Genomic_DNA"/>
</dbReference>
<feature type="signal peptide" evidence="1">
    <location>
        <begin position="1"/>
        <end position="19"/>
    </location>
</feature>
<evidence type="ECO:0000313" key="2">
    <source>
        <dbReference type="EMBL" id="OYD57375.1"/>
    </source>
</evidence>
<reference evidence="2 3" key="1">
    <citation type="submission" date="2017-07" db="EMBL/GenBank/DDBJ databases">
        <title>Fictibacillus sp. nov. GDSW-R2A3 Genome sequencing and assembly.</title>
        <authorList>
            <person name="Mayilraj S."/>
        </authorList>
    </citation>
    <scope>NUCLEOTIDE SEQUENCE [LARGE SCALE GENOMIC DNA]</scope>
    <source>
        <strain evidence="2 3">GDSW-R2A3</strain>
    </source>
</reference>
<proteinExistence type="predicted"/>
<name>A0A235F9I4_9BACL</name>
<feature type="chain" id="PRO_5039563135" description="Lipoprotein" evidence="1">
    <location>
        <begin position="20"/>
        <end position="174"/>
    </location>
</feature>
<dbReference type="AlphaFoldDB" id="A0A235F9I4"/>
<evidence type="ECO:0000256" key="1">
    <source>
        <dbReference type="SAM" id="SignalP"/>
    </source>
</evidence>
<dbReference type="RefSeq" id="WP_094252724.1">
    <property type="nucleotide sequence ID" value="NZ_JBHLXL010000001.1"/>
</dbReference>
<organism evidence="2 3">
    <name type="scientific">Fictibacillus aquaticus</name>
    <dbReference type="NCBI Taxonomy" id="2021314"/>
    <lineage>
        <taxon>Bacteria</taxon>
        <taxon>Bacillati</taxon>
        <taxon>Bacillota</taxon>
        <taxon>Bacilli</taxon>
        <taxon>Bacillales</taxon>
        <taxon>Fictibacillaceae</taxon>
        <taxon>Fictibacillus</taxon>
    </lineage>
</organism>
<dbReference type="OrthoDB" id="2990781at2"/>
<keyword evidence="1" id="KW-0732">Signal</keyword>
<protein>
    <recommendedName>
        <fullName evidence="4">Lipoprotein</fullName>
    </recommendedName>
</protein>
<evidence type="ECO:0008006" key="4">
    <source>
        <dbReference type="Google" id="ProtNLM"/>
    </source>
</evidence>
<evidence type="ECO:0000313" key="3">
    <source>
        <dbReference type="Proteomes" id="UP000215059"/>
    </source>
</evidence>
<dbReference type="Proteomes" id="UP000215059">
    <property type="component" value="Unassembled WGS sequence"/>
</dbReference>
<keyword evidence="3" id="KW-1185">Reference proteome</keyword>
<dbReference type="PROSITE" id="PS51257">
    <property type="entry name" value="PROKAR_LIPOPROTEIN"/>
    <property type="match status" value="1"/>
</dbReference>
<gene>
    <name evidence="2" type="ORF">CGZ90_11890</name>
</gene>